<comment type="similarity">
    <text evidence="2 6">Belongs to the CTL (choline transporter-like) family.</text>
</comment>
<accession>A0AAV0V1V9</accession>
<organism evidence="7 8">
    <name type="scientific">Hyaloperonospora brassicae</name>
    <name type="common">Brassica downy mildew</name>
    <name type="synonym">Peronospora brassicae</name>
    <dbReference type="NCBI Taxonomy" id="162125"/>
    <lineage>
        <taxon>Eukaryota</taxon>
        <taxon>Sar</taxon>
        <taxon>Stramenopiles</taxon>
        <taxon>Oomycota</taxon>
        <taxon>Peronosporomycetes</taxon>
        <taxon>Peronosporales</taxon>
        <taxon>Peronosporaceae</taxon>
        <taxon>Hyaloperonospora</taxon>
    </lineage>
</organism>
<comment type="function">
    <text evidence="6">Choline transporter.</text>
</comment>
<dbReference type="GO" id="GO:0022857">
    <property type="term" value="F:transmembrane transporter activity"/>
    <property type="evidence" value="ECO:0007669"/>
    <property type="project" value="UniProtKB-UniRule"/>
</dbReference>
<keyword evidence="8" id="KW-1185">Reference proteome</keyword>
<evidence type="ECO:0000313" key="7">
    <source>
        <dbReference type="EMBL" id="CAI5743191.1"/>
    </source>
</evidence>
<feature type="transmembrane region" description="Helical" evidence="6">
    <location>
        <begin position="134"/>
        <end position="155"/>
    </location>
</feature>
<dbReference type="AlphaFoldDB" id="A0AAV0V1V9"/>
<dbReference type="PANTHER" id="PTHR12385:SF4">
    <property type="entry name" value="PROTEIN PNS1"/>
    <property type="match status" value="1"/>
</dbReference>
<protein>
    <recommendedName>
        <fullName evidence="6">Choline transporter-like protein</fullName>
    </recommendedName>
</protein>
<dbReference type="EMBL" id="CANTFL010001486">
    <property type="protein sequence ID" value="CAI5743191.1"/>
    <property type="molecule type" value="Genomic_DNA"/>
</dbReference>
<feature type="transmembrane region" description="Helical" evidence="6">
    <location>
        <begin position="7"/>
        <end position="28"/>
    </location>
</feature>
<feature type="transmembrane region" description="Helical" evidence="6">
    <location>
        <begin position="190"/>
        <end position="212"/>
    </location>
</feature>
<evidence type="ECO:0000256" key="2">
    <source>
        <dbReference type="ARBA" id="ARBA00007168"/>
    </source>
</evidence>
<keyword evidence="3 6" id="KW-0812">Transmembrane</keyword>
<dbReference type="Pfam" id="PF04515">
    <property type="entry name" value="Choline_transpo"/>
    <property type="match status" value="1"/>
</dbReference>
<evidence type="ECO:0000313" key="8">
    <source>
        <dbReference type="Proteomes" id="UP001162031"/>
    </source>
</evidence>
<evidence type="ECO:0000256" key="3">
    <source>
        <dbReference type="ARBA" id="ARBA00022692"/>
    </source>
</evidence>
<keyword evidence="4 6" id="KW-1133">Transmembrane helix</keyword>
<comment type="caution">
    <text evidence="7">The sequence shown here is derived from an EMBL/GenBank/DDBJ whole genome shotgun (WGS) entry which is preliminary data.</text>
</comment>
<name>A0AAV0V1V9_HYABA</name>
<proteinExistence type="inferred from homology"/>
<feature type="transmembrane region" description="Helical" evidence="6">
    <location>
        <begin position="330"/>
        <end position="363"/>
    </location>
</feature>
<dbReference type="InterPro" id="IPR007603">
    <property type="entry name" value="Choline_transptr-like"/>
</dbReference>
<gene>
    <name evidence="7" type="ORF">HBR001_LOCUS9350</name>
</gene>
<evidence type="ECO:0000256" key="4">
    <source>
        <dbReference type="ARBA" id="ARBA00022989"/>
    </source>
</evidence>
<evidence type="ECO:0000256" key="1">
    <source>
        <dbReference type="ARBA" id="ARBA00004141"/>
    </source>
</evidence>
<dbReference type="GO" id="GO:0005886">
    <property type="term" value="C:plasma membrane"/>
    <property type="evidence" value="ECO:0007669"/>
    <property type="project" value="UniProtKB-SubCell"/>
</dbReference>
<evidence type="ECO:0000256" key="6">
    <source>
        <dbReference type="RuleBase" id="RU368066"/>
    </source>
</evidence>
<dbReference type="PANTHER" id="PTHR12385">
    <property type="entry name" value="CHOLINE TRANSPORTER-LIKE (SLC FAMILY 44)"/>
    <property type="match status" value="1"/>
</dbReference>
<dbReference type="Proteomes" id="UP001162031">
    <property type="component" value="Unassembled WGS sequence"/>
</dbReference>
<comment type="subcellular location">
    <subcellularLocation>
        <location evidence="6">Cell membrane</location>
        <topology evidence="6">Multi-pass membrane protein</topology>
    </subcellularLocation>
    <subcellularLocation>
        <location evidence="1">Membrane</location>
        <topology evidence="1">Multi-pass membrane protein</topology>
    </subcellularLocation>
</comment>
<feature type="transmembrane region" description="Helical" evidence="6">
    <location>
        <begin position="218"/>
        <end position="237"/>
    </location>
</feature>
<feature type="transmembrane region" description="Helical" evidence="6">
    <location>
        <begin position="40"/>
        <end position="60"/>
    </location>
</feature>
<keyword evidence="5 6" id="KW-0472">Membrane</keyword>
<evidence type="ECO:0000256" key="5">
    <source>
        <dbReference type="ARBA" id="ARBA00023136"/>
    </source>
</evidence>
<feature type="transmembrane region" description="Helical" evidence="6">
    <location>
        <begin position="289"/>
        <end position="310"/>
    </location>
</feature>
<feature type="transmembrane region" description="Helical" evidence="6">
    <location>
        <begin position="249"/>
        <end position="269"/>
    </location>
</feature>
<feature type="transmembrane region" description="Helical" evidence="6">
    <location>
        <begin position="81"/>
        <end position="114"/>
    </location>
</feature>
<reference evidence="7" key="1">
    <citation type="submission" date="2022-12" db="EMBL/GenBank/DDBJ databases">
        <authorList>
            <person name="Webb A."/>
        </authorList>
    </citation>
    <scope>NUCLEOTIDE SEQUENCE</scope>
    <source>
        <strain evidence="7">Hp1</strain>
    </source>
</reference>
<sequence>MVLLADVLIWIAFIAVTVLNIVAAILLIEKASDSGSGWYYLSAAVFGLVALLTMLYMCYIHKRIKFAAAHLKVAGHAIFRLPTIILVALVMVGVQISWTVVWVVSSLGIIFHYGFLGLDALSCETGTCETKYHPAAIFAVLCVMLLAYFWVTFVLRNVIGVTTAGTVAAWKSAPTAPCSTIGAWARALTLNLGSICLGSLIVAVLETVVWLLQIAAWLVGRSGTSCCCFVCLFAWLSRIVSRIERWIECFNRFAFAYVGCYSYSFVRASRRVLKLFAARGWSAIVNDHLIGNLCWLTHIVTGAFTAYVGIRLVHETHSDARLAVFRHPQVVAGSFCFVAGYSINTLVLAVLNSAVTTVFVLWAEDPHGWQRTRPYQYRTLHTTWLQIYPTEYRTASQTWHLADEEK</sequence>